<dbReference type="InterPro" id="IPR010264">
    <property type="entry name" value="Self-incomp_S1"/>
</dbReference>
<evidence type="ECO:0000256" key="5">
    <source>
        <dbReference type="ARBA" id="ARBA00022729"/>
    </source>
</evidence>
<comment type="similarity">
    <text evidence="2 6">Belongs to the plant self-incompatibility (S1) protein family.</text>
</comment>
<evidence type="ECO:0000313" key="8">
    <source>
        <dbReference type="Proteomes" id="UP000250235"/>
    </source>
</evidence>
<keyword evidence="5" id="KW-0732">Signal</keyword>
<keyword evidence="4 6" id="KW-0964">Secreted</keyword>
<evidence type="ECO:0000256" key="3">
    <source>
        <dbReference type="ARBA" id="ARBA00022471"/>
    </source>
</evidence>
<evidence type="ECO:0000256" key="6">
    <source>
        <dbReference type="RuleBase" id="RU367044"/>
    </source>
</evidence>
<keyword evidence="8" id="KW-1185">Reference proteome</keyword>
<dbReference type="GO" id="GO:0060320">
    <property type="term" value="P:rejection of self pollen"/>
    <property type="evidence" value="ECO:0007669"/>
    <property type="project" value="UniProtKB-KW"/>
</dbReference>
<dbReference type="Proteomes" id="UP000250235">
    <property type="component" value="Unassembled WGS sequence"/>
</dbReference>
<accession>A0A2Z7DDT6</accession>
<dbReference type="EMBL" id="KQ987283">
    <property type="protein sequence ID" value="KZV57484.1"/>
    <property type="molecule type" value="Genomic_DNA"/>
</dbReference>
<evidence type="ECO:0000256" key="2">
    <source>
        <dbReference type="ARBA" id="ARBA00005581"/>
    </source>
</evidence>
<protein>
    <recommendedName>
        <fullName evidence="6">S-protein homolog</fullName>
    </recommendedName>
</protein>
<gene>
    <name evidence="7" type="ORF">F511_35209</name>
</gene>
<dbReference type="Pfam" id="PF05938">
    <property type="entry name" value="Self-incomp_S1"/>
    <property type="match status" value="1"/>
</dbReference>
<dbReference type="PANTHER" id="PTHR31232">
    <property type="match status" value="1"/>
</dbReference>
<name>A0A2Z7DDT6_9LAMI</name>
<comment type="subcellular location">
    <subcellularLocation>
        <location evidence="1 6">Secreted</location>
    </subcellularLocation>
</comment>
<organism evidence="7 8">
    <name type="scientific">Dorcoceras hygrometricum</name>
    <dbReference type="NCBI Taxonomy" id="472368"/>
    <lineage>
        <taxon>Eukaryota</taxon>
        <taxon>Viridiplantae</taxon>
        <taxon>Streptophyta</taxon>
        <taxon>Embryophyta</taxon>
        <taxon>Tracheophyta</taxon>
        <taxon>Spermatophyta</taxon>
        <taxon>Magnoliopsida</taxon>
        <taxon>eudicotyledons</taxon>
        <taxon>Gunneridae</taxon>
        <taxon>Pentapetalae</taxon>
        <taxon>asterids</taxon>
        <taxon>lamiids</taxon>
        <taxon>Lamiales</taxon>
        <taxon>Gesneriaceae</taxon>
        <taxon>Didymocarpoideae</taxon>
        <taxon>Trichosporeae</taxon>
        <taxon>Loxocarpinae</taxon>
        <taxon>Dorcoceras</taxon>
    </lineage>
</organism>
<dbReference type="OrthoDB" id="1848419at2759"/>
<evidence type="ECO:0000256" key="4">
    <source>
        <dbReference type="ARBA" id="ARBA00022525"/>
    </source>
</evidence>
<proteinExistence type="inferred from homology"/>
<dbReference type="AlphaFoldDB" id="A0A2Z7DDT6"/>
<evidence type="ECO:0000313" key="7">
    <source>
        <dbReference type="EMBL" id="KZV57484.1"/>
    </source>
</evidence>
<evidence type="ECO:0000256" key="1">
    <source>
        <dbReference type="ARBA" id="ARBA00004613"/>
    </source>
</evidence>
<sequence>MGFASAKTFLFLVLIVSSHLLTFAHICVFTDAFTIYVANKLPPNSGKLLIRCQSGNNDLGYHNLTTNQEFSWSFCTAVFGRTLFFCHFWWGAKEVCFDVFRDSWAQRCSGDQCYWAAQSDGIYLSGSKRHVWDGNSCHRRSNFKQV</sequence>
<keyword evidence="3 6" id="KW-0713">Self-incompatibility</keyword>
<reference evidence="7 8" key="1">
    <citation type="journal article" date="2015" name="Proc. Natl. Acad. Sci. U.S.A.">
        <title>The resurrection genome of Boea hygrometrica: A blueprint for survival of dehydration.</title>
        <authorList>
            <person name="Xiao L."/>
            <person name="Yang G."/>
            <person name="Zhang L."/>
            <person name="Yang X."/>
            <person name="Zhao S."/>
            <person name="Ji Z."/>
            <person name="Zhou Q."/>
            <person name="Hu M."/>
            <person name="Wang Y."/>
            <person name="Chen M."/>
            <person name="Xu Y."/>
            <person name="Jin H."/>
            <person name="Xiao X."/>
            <person name="Hu G."/>
            <person name="Bao F."/>
            <person name="Hu Y."/>
            <person name="Wan P."/>
            <person name="Li L."/>
            <person name="Deng X."/>
            <person name="Kuang T."/>
            <person name="Xiang C."/>
            <person name="Zhu J.K."/>
            <person name="Oliver M.J."/>
            <person name="He Y."/>
        </authorList>
    </citation>
    <scope>NUCLEOTIDE SEQUENCE [LARGE SCALE GENOMIC DNA]</scope>
    <source>
        <strain evidence="8">cv. XS01</strain>
    </source>
</reference>
<dbReference type="PANTHER" id="PTHR31232:SF172">
    <property type="entry name" value="S-PROTEIN HOMOLOG"/>
    <property type="match status" value="1"/>
</dbReference>
<dbReference type="GO" id="GO:0005576">
    <property type="term" value="C:extracellular region"/>
    <property type="evidence" value="ECO:0007669"/>
    <property type="project" value="UniProtKB-SubCell"/>
</dbReference>